<accession>A0ACB5SYV8</accession>
<dbReference type="EMBL" id="BSXS01001621">
    <property type="protein sequence ID" value="GME76726.1"/>
    <property type="molecule type" value="Genomic_DNA"/>
</dbReference>
<evidence type="ECO:0000313" key="2">
    <source>
        <dbReference type="Proteomes" id="UP001165064"/>
    </source>
</evidence>
<comment type="caution">
    <text evidence="1">The sequence shown here is derived from an EMBL/GenBank/DDBJ whole genome shotgun (WGS) entry which is preliminary data.</text>
</comment>
<evidence type="ECO:0000313" key="1">
    <source>
        <dbReference type="EMBL" id="GME76726.1"/>
    </source>
</evidence>
<proteinExistence type="predicted"/>
<dbReference type="Proteomes" id="UP001165064">
    <property type="component" value="Unassembled WGS sequence"/>
</dbReference>
<reference evidence="1" key="1">
    <citation type="submission" date="2023-04" db="EMBL/GenBank/DDBJ databases">
        <title>Ambrosiozyma monospora NBRC 10751.</title>
        <authorList>
            <person name="Ichikawa N."/>
            <person name="Sato H."/>
            <person name="Tonouchi N."/>
        </authorList>
    </citation>
    <scope>NUCLEOTIDE SEQUENCE</scope>
    <source>
        <strain evidence="1">NBRC 10751</strain>
    </source>
</reference>
<sequence>MLREDTLSYDDDNVNDNFFRSFTLENSVITSVIDNEEYEQLISGDVYNDNEDEDWVLIPSDLSAVSGSTHSHANPTKQQHDSSVSSSSFLKGKSQQHPILKIGELSIVNANNYPSENYFNVSKVTKIDSTLISHSETNSTTDSKKSKTDAVINDTDELLLCWNRPTTDSTPGSVSLQSELNRGVSYYLVYVNGEFIGVSHTGAYLANIQKLINKSGDGKEKNNDAIDVNKKYPVSFVVRVDSVDRIGNAFDGSDVNVSVSV</sequence>
<keyword evidence="2" id="KW-1185">Reference proteome</keyword>
<name>A0ACB5SYV8_AMBMO</name>
<protein>
    <submittedName>
        <fullName evidence="1">Unnamed protein product</fullName>
    </submittedName>
</protein>
<organism evidence="1 2">
    <name type="scientific">Ambrosiozyma monospora</name>
    <name type="common">Yeast</name>
    <name type="synonym">Endomycopsis monosporus</name>
    <dbReference type="NCBI Taxonomy" id="43982"/>
    <lineage>
        <taxon>Eukaryota</taxon>
        <taxon>Fungi</taxon>
        <taxon>Dikarya</taxon>
        <taxon>Ascomycota</taxon>
        <taxon>Saccharomycotina</taxon>
        <taxon>Pichiomycetes</taxon>
        <taxon>Pichiales</taxon>
        <taxon>Pichiaceae</taxon>
        <taxon>Ambrosiozyma</taxon>
    </lineage>
</organism>
<gene>
    <name evidence="1" type="ORF">Amon02_000273700</name>
</gene>